<dbReference type="SUPFAM" id="SSF47413">
    <property type="entry name" value="lambda repressor-like DNA-binding domains"/>
    <property type="match status" value="1"/>
</dbReference>
<feature type="compositionally biased region" description="Polar residues" evidence="1">
    <location>
        <begin position="14"/>
        <end position="34"/>
    </location>
</feature>
<feature type="compositionally biased region" description="Basic and acidic residues" evidence="1">
    <location>
        <begin position="1"/>
        <end position="13"/>
    </location>
</feature>
<feature type="region of interest" description="Disordered" evidence="1">
    <location>
        <begin position="64"/>
        <end position="98"/>
    </location>
</feature>
<feature type="domain" description="HTH cro/C1-type" evidence="2">
    <location>
        <begin position="6"/>
        <end position="60"/>
    </location>
</feature>
<proteinExistence type="predicted"/>
<evidence type="ECO:0000313" key="4">
    <source>
        <dbReference type="Proteomes" id="UP000324974"/>
    </source>
</evidence>
<dbReference type="AlphaFoldDB" id="A0A5C1AK78"/>
<dbReference type="KEGG" id="lrs:PX52LOC_04547"/>
<feature type="region of interest" description="Disordered" evidence="1">
    <location>
        <begin position="1"/>
        <end position="34"/>
    </location>
</feature>
<dbReference type="Gene3D" id="1.10.260.40">
    <property type="entry name" value="lambda repressor-like DNA-binding domains"/>
    <property type="match status" value="1"/>
</dbReference>
<dbReference type="CDD" id="cd00093">
    <property type="entry name" value="HTH_XRE"/>
    <property type="match status" value="1"/>
</dbReference>
<dbReference type="PROSITE" id="PS50943">
    <property type="entry name" value="HTH_CROC1"/>
    <property type="match status" value="1"/>
</dbReference>
<accession>A0A5C1AK78</accession>
<dbReference type="Pfam" id="PF01381">
    <property type="entry name" value="HTH_3"/>
    <property type="match status" value="1"/>
</dbReference>
<name>A0A5C1AK78_9BACT</name>
<dbReference type="EMBL" id="CP042425">
    <property type="protein sequence ID" value="QEL17554.1"/>
    <property type="molecule type" value="Genomic_DNA"/>
</dbReference>
<dbReference type="GO" id="GO:0003677">
    <property type="term" value="F:DNA binding"/>
    <property type="evidence" value="ECO:0007669"/>
    <property type="project" value="InterPro"/>
</dbReference>
<dbReference type="Proteomes" id="UP000324974">
    <property type="component" value="Chromosome"/>
</dbReference>
<evidence type="ECO:0000259" key="2">
    <source>
        <dbReference type="PROSITE" id="PS50943"/>
    </source>
</evidence>
<gene>
    <name evidence="3" type="ORF">PX52LOC_04547</name>
</gene>
<dbReference type="InterPro" id="IPR010982">
    <property type="entry name" value="Lambda_DNA-bd_dom_sf"/>
</dbReference>
<reference evidence="4" key="1">
    <citation type="submission" date="2019-08" db="EMBL/GenBank/DDBJ databases">
        <title>Limnoglobus roseus gen. nov., sp. nov., a novel freshwater planctomycete with a giant genome from the family Gemmataceae.</title>
        <authorList>
            <person name="Kulichevskaya I.S."/>
            <person name="Naumoff D.G."/>
            <person name="Miroshnikov K."/>
            <person name="Ivanova A."/>
            <person name="Philippov D.A."/>
            <person name="Hakobyan A."/>
            <person name="Rijpstra I.C."/>
            <person name="Sinninghe Damste J.S."/>
            <person name="Liesack W."/>
            <person name="Dedysh S.N."/>
        </authorList>
    </citation>
    <scope>NUCLEOTIDE SEQUENCE [LARGE SCALE GENOMIC DNA]</scope>
    <source>
        <strain evidence="4">PX52</strain>
    </source>
</reference>
<evidence type="ECO:0000313" key="3">
    <source>
        <dbReference type="EMBL" id="QEL17554.1"/>
    </source>
</evidence>
<organism evidence="3 4">
    <name type="scientific">Limnoglobus roseus</name>
    <dbReference type="NCBI Taxonomy" id="2598579"/>
    <lineage>
        <taxon>Bacteria</taxon>
        <taxon>Pseudomonadati</taxon>
        <taxon>Planctomycetota</taxon>
        <taxon>Planctomycetia</taxon>
        <taxon>Gemmatales</taxon>
        <taxon>Gemmataceae</taxon>
        <taxon>Limnoglobus</taxon>
    </lineage>
</organism>
<dbReference type="InterPro" id="IPR001387">
    <property type="entry name" value="Cro/C1-type_HTH"/>
</dbReference>
<sequence>MFGPKLKELREGKSWSQSRLAQESGLPQKSISSWENDQAVPLWDSVVKLCRSLGVECKVFEEVFDESPETPTPKAGRGRPAKKPVEVKPTPMVKKRKK</sequence>
<dbReference type="SMART" id="SM00530">
    <property type="entry name" value="HTH_XRE"/>
    <property type="match status" value="1"/>
</dbReference>
<protein>
    <submittedName>
        <fullName evidence="3">XRE family transcriptional regulator</fullName>
    </submittedName>
</protein>
<evidence type="ECO:0000256" key="1">
    <source>
        <dbReference type="SAM" id="MobiDB-lite"/>
    </source>
</evidence>
<keyword evidence="4" id="KW-1185">Reference proteome</keyword>